<dbReference type="AlphaFoldDB" id="A0A1M6JD44"/>
<dbReference type="EMBL" id="FRAA01000001">
    <property type="protein sequence ID" value="SHJ44629.1"/>
    <property type="molecule type" value="Genomic_DNA"/>
</dbReference>
<dbReference type="STRING" id="156994.SAMN04488028_101145"/>
<protein>
    <submittedName>
        <fullName evidence="1">Uncharacterized protein</fullName>
    </submittedName>
</protein>
<keyword evidence="2" id="KW-1185">Reference proteome</keyword>
<evidence type="ECO:0000313" key="2">
    <source>
        <dbReference type="Proteomes" id="UP000184474"/>
    </source>
</evidence>
<evidence type="ECO:0000313" key="1">
    <source>
        <dbReference type="EMBL" id="SHJ44629.1"/>
    </source>
</evidence>
<organism evidence="1 2">
    <name type="scientific">Reichenbachiella agariperforans</name>
    <dbReference type="NCBI Taxonomy" id="156994"/>
    <lineage>
        <taxon>Bacteria</taxon>
        <taxon>Pseudomonadati</taxon>
        <taxon>Bacteroidota</taxon>
        <taxon>Cytophagia</taxon>
        <taxon>Cytophagales</taxon>
        <taxon>Reichenbachiellaceae</taxon>
        <taxon>Reichenbachiella</taxon>
    </lineage>
</organism>
<reference evidence="2" key="1">
    <citation type="submission" date="2016-11" db="EMBL/GenBank/DDBJ databases">
        <authorList>
            <person name="Varghese N."/>
            <person name="Submissions S."/>
        </authorList>
    </citation>
    <scope>NUCLEOTIDE SEQUENCE [LARGE SCALE GENOMIC DNA]</scope>
    <source>
        <strain evidence="2">DSM 26134</strain>
    </source>
</reference>
<sequence>MKAKAFFVLYWVGSKYLSGIVDPTHGYTNNRTTFVSEISNTTSSTSNSRYIPDIFLEAFVFFLQGLNVGHVVISIQLKIFYE</sequence>
<proteinExistence type="predicted"/>
<accession>A0A1M6JD44</accession>
<name>A0A1M6JD44_REIAG</name>
<dbReference type="Proteomes" id="UP000184474">
    <property type="component" value="Unassembled WGS sequence"/>
</dbReference>
<gene>
    <name evidence="1" type="ORF">SAMN04488028_101145</name>
</gene>